<keyword evidence="3" id="KW-1185">Reference proteome</keyword>
<name>E0SNI5_IGNAA</name>
<proteinExistence type="predicted"/>
<dbReference type="HOGENOM" id="CLU_1375507_0_0_2"/>
<dbReference type="Proteomes" id="UP000001304">
    <property type="component" value="Chromosome"/>
</dbReference>
<dbReference type="AlphaFoldDB" id="E0SNI5"/>
<feature type="transmembrane region" description="Helical" evidence="1">
    <location>
        <begin position="52"/>
        <end position="75"/>
    </location>
</feature>
<feature type="transmembrane region" description="Helical" evidence="1">
    <location>
        <begin position="28"/>
        <end position="45"/>
    </location>
</feature>
<sequence length="198" mass="22814">MIKTVARKILPITTIALLLILQILYRDIISSIAILIAIITIVYIFRMQMVKTYISIIAIFIAIYTTITIILQILALNTVDIYGIAMISINILTISLGMMTIITILYRHIAKTFICREKLRLLLIALKALEGLPQVLKEAIAINKINYRSRKSLRNIFVFYTRIIMMININVLNNLIQYYESLVTMIPSAMKCHKRYTM</sequence>
<feature type="transmembrane region" description="Helical" evidence="1">
    <location>
        <begin position="81"/>
        <end position="106"/>
    </location>
</feature>
<dbReference type="STRING" id="583356.Igag_0966"/>
<gene>
    <name evidence="2" type="ordered locus">Igag_0966</name>
</gene>
<feature type="transmembrane region" description="Helical" evidence="1">
    <location>
        <begin position="157"/>
        <end position="176"/>
    </location>
</feature>
<keyword evidence="1" id="KW-0812">Transmembrane</keyword>
<reference evidence="2 3" key="1">
    <citation type="journal article" date="2010" name="Stand. Genomic Sci.">
        <title>Complete genome sequence of Ignisphaera aggregans type strain (AQ1.S1).</title>
        <authorList>
            <person name="Goker M."/>
            <person name="Held B."/>
            <person name="Lapidus A."/>
            <person name="Nolan M."/>
            <person name="Spring S."/>
            <person name="Yasawong M."/>
            <person name="Lucas S."/>
            <person name="Glavina Del Rio T."/>
            <person name="Tice H."/>
            <person name="Cheng J.F."/>
            <person name="Goodwin L."/>
            <person name="Tapia R."/>
            <person name="Pitluck S."/>
            <person name="Liolios K."/>
            <person name="Ivanova N."/>
            <person name="Mavromatis K."/>
            <person name="Mikhailova N."/>
            <person name="Pati A."/>
            <person name="Chen A."/>
            <person name="Palaniappan K."/>
            <person name="Brambilla E."/>
            <person name="Land M."/>
            <person name="Hauser L."/>
            <person name="Chang Y.J."/>
            <person name="Jeffries C.D."/>
            <person name="Brettin T."/>
            <person name="Detter J.C."/>
            <person name="Han C."/>
            <person name="Rohde M."/>
            <person name="Sikorski J."/>
            <person name="Woyke T."/>
            <person name="Bristow J."/>
            <person name="Eisen J.A."/>
            <person name="Markowitz V."/>
            <person name="Hugenholtz P."/>
            <person name="Kyrpides N.C."/>
            <person name="Klenk H.P."/>
        </authorList>
    </citation>
    <scope>NUCLEOTIDE SEQUENCE [LARGE SCALE GENOMIC DNA]</scope>
    <source>
        <strain evidence="3">DSM 17230 / JCM 13409 / AQ1.S1</strain>
    </source>
</reference>
<accession>E0SNI5</accession>
<dbReference type="EMBL" id="CP002098">
    <property type="protein sequence ID" value="ADM27781.1"/>
    <property type="molecule type" value="Genomic_DNA"/>
</dbReference>
<dbReference type="BioCyc" id="IAGG583356:GHAH-949-MONOMER"/>
<evidence type="ECO:0000313" key="3">
    <source>
        <dbReference type="Proteomes" id="UP000001304"/>
    </source>
</evidence>
<keyword evidence="1" id="KW-1133">Transmembrane helix</keyword>
<dbReference type="KEGG" id="iag:Igag_0966"/>
<organism evidence="2 3">
    <name type="scientific">Ignisphaera aggregans (strain DSM 17230 / JCM 13409 / AQ1.S1)</name>
    <dbReference type="NCBI Taxonomy" id="583356"/>
    <lineage>
        <taxon>Archaea</taxon>
        <taxon>Thermoproteota</taxon>
        <taxon>Thermoprotei</taxon>
        <taxon>Desulfurococcales</taxon>
        <taxon>Desulfurococcaceae</taxon>
        <taxon>Ignisphaera</taxon>
    </lineage>
</organism>
<feature type="transmembrane region" description="Helical" evidence="1">
    <location>
        <begin position="5"/>
        <end position="22"/>
    </location>
</feature>
<protein>
    <submittedName>
        <fullName evidence="2">Uncharacterized protein</fullName>
    </submittedName>
</protein>
<keyword evidence="1" id="KW-0472">Membrane</keyword>
<evidence type="ECO:0000256" key="1">
    <source>
        <dbReference type="SAM" id="Phobius"/>
    </source>
</evidence>
<evidence type="ECO:0000313" key="2">
    <source>
        <dbReference type="EMBL" id="ADM27781.1"/>
    </source>
</evidence>